<keyword evidence="2" id="KW-1185">Reference proteome</keyword>
<gene>
    <name evidence="1" type="ORF">GQ651_01600</name>
</gene>
<evidence type="ECO:0000313" key="2">
    <source>
        <dbReference type="Proteomes" id="UP000480350"/>
    </source>
</evidence>
<comment type="caution">
    <text evidence="1">The sequence shown here is derived from an EMBL/GenBank/DDBJ whole genome shotgun (WGS) entry which is preliminary data.</text>
</comment>
<reference evidence="1 2" key="1">
    <citation type="submission" date="2019-12" db="EMBL/GenBank/DDBJ databases">
        <authorList>
            <person name="Lee S.D."/>
        </authorList>
    </citation>
    <scope>NUCLEOTIDE SEQUENCE [LARGE SCALE GENOMIC DNA]</scope>
    <source>
        <strain evidence="1 2">GH1-50</strain>
    </source>
</reference>
<dbReference type="RefSeq" id="WP_160762465.1">
    <property type="nucleotide sequence ID" value="NZ_WUPT01000001.1"/>
</dbReference>
<organism evidence="1 2">
    <name type="scientific">Kangsaoukella pontilimi</name>
    <dbReference type="NCBI Taxonomy" id="2691042"/>
    <lineage>
        <taxon>Bacteria</taxon>
        <taxon>Pseudomonadati</taxon>
        <taxon>Pseudomonadota</taxon>
        <taxon>Alphaproteobacteria</taxon>
        <taxon>Rhodobacterales</taxon>
        <taxon>Paracoccaceae</taxon>
        <taxon>Kangsaoukella</taxon>
    </lineage>
</organism>
<dbReference type="InterPro" id="IPR029058">
    <property type="entry name" value="AB_hydrolase_fold"/>
</dbReference>
<proteinExistence type="predicted"/>
<dbReference type="EMBL" id="WUPT01000001">
    <property type="protein sequence ID" value="MXQ06533.1"/>
    <property type="molecule type" value="Genomic_DNA"/>
</dbReference>
<dbReference type="Proteomes" id="UP000480350">
    <property type="component" value="Unassembled WGS sequence"/>
</dbReference>
<reference evidence="1 2" key="2">
    <citation type="submission" date="2020-03" db="EMBL/GenBank/DDBJ databases">
        <title>Kangsaoukella pontilimi gen. nov., sp. nov., a new member of the family Rhodobacteraceae isolated from a tidal mudflat.</title>
        <authorList>
            <person name="Kim I.S."/>
        </authorList>
    </citation>
    <scope>NUCLEOTIDE SEQUENCE [LARGE SCALE GENOMIC DNA]</scope>
    <source>
        <strain evidence="1 2">GH1-50</strain>
    </source>
</reference>
<sequence length="265" mass="29814">MLVDRGNVIAEKSACRIGQGSRQSAALQIVYEEWPLRVWYSSAGSADSRALAVSFSSIGHVHEEYPPPEFVGTCQAVAGHVLYVSDISRSWLNAHDLHGRVQAIIERFQQELRTDRLFFIGTSMGAFSAVVMSQLMTVDKVLSFSPQYSPMYRHVPEERRWRRYRKLLRNHKFPTICINSSRAADLLVLHGGTDDELVHAKRLDARRAGVVHIELQLYNHNLAAQLKAEGILLPLATAFFGADNQKYLELVPRPYSILSASPNDL</sequence>
<accession>A0A7C9M899</accession>
<evidence type="ECO:0008006" key="3">
    <source>
        <dbReference type="Google" id="ProtNLM"/>
    </source>
</evidence>
<dbReference type="SUPFAM" id="SSF53474">
    <property type="entry name" value="alpha/beta-Hydrolases"/>
    <property type="match status" value="1"/>
</dbReference>
<evidence type="ECO:0000313" key="1">
    <source>
        <dbReference type="EMBL" id="MXQ06533.1"/>
    </source>
</evidence>
<dbReference type="AlphaFoldDB" id="A0A7C9M899"/>
<name>A0A7C9M899_9RHOB</name>
<dbReference type="Gene3D" id="3.40.50.1820">
    <property type="entry name" value="alpha/beta hydrolase"/>
    <property type="match status" value="1"/>
</dbReference>
<protein>
    <recommendedName>
        <fullName evidence="3">Esterase</fullName>
    </recommendedName>
</protein>